<comment type="caution">
    <text evidence="1">The sequence shown here is derived from an EMBL/GenBank/DDBJ whole genome shotgun (WGS) entry which is preliminary data.</text>
</comment>
<accession>A0A8H7VJ54</accession>
<evidence type="ECO:0000313" key="2">
    <source>
        <dbReference type="Proteomes" id="UP000646827"/>
    </source>
</evidence>
<dbReference type="EMBL" id="JAEPRB010000082">
    <property type="protein sequence ID" value="KAG2222485.1"/>
    <property type="molecule type" value="Genomic_DNA"/>
</dbReference>
<keyword evidence="2" id="KW-1185">Reference proteome</keyword>
<dbReference type="AlphaFoldDB" id="A0A8H7VJ54"/>
<protein>
    <submittedName>
        <fullName evidence="1">Uncharacterized protein</fullName>
    </submittedName>
</protein>
<reference evidence="1 2" key="1">
    <citation type="submission" date="2020-12" db="EMBL/GenBank/DDBJ databases">
        <title>Metabolic potential, ecology and presence of endohyphal bacteria is reflected in genomic diversity of Mucoromycotina.</title>
        <authorList>
            <person name="Muszewska A."/>
            <person name="Okrasinska A."/>
            <person name="Steczkiewicz K."/>
            <person name="Drgas O."/>
            <person name="Orlowska M."/>
            <person name="Perlinska-Lenart U."/>
            <person name="Aleksandrzak-Piekarczyk T."/>
            <person name="Szatraj K."/>
            <person name="Zielenkiewicz U."/>
            <person name="Pilsyk S."/>
            <person name="Malc E."/>
            <person name="Mieczkowski P."/>
            <person name="Kruszewska J.S."/>
            <person name="Biernat P."/>
            <person name="Pawlowska J."/>
        </authorList>
    </citation>
    <scope>NUCLEOTIDE SEQUENCE [LARGE SCALE GENOMIC DNA]</scope>
    <source>
        <strain evidence="1 2">CBS 142.35</strain>
    </source>
</reference>
<dbReference type="Proteomes" id="UP000646827">
    <property type="component" value="Unassembled WGS sequence"/>
</dbReference>
<name>A0A8H7VJ54_9FUNG</name>
<proteinExistence type="predicted"/>
<organism evidence="1 2">
    <name type="scientific">Circinella minor</name>
    <dbReference type="NCBI Taxonomy" id="1195481"/>
    <lineage>
        <taxon>Eukaryota</taxon>
        <taxon>Fungi</taxon>
        <taxon>Fungi incertae sedis</taxon>
        <taxon>Mucoromycota</taxon>
        <taxon>Mucoromycotina</taxon>
        <taxon>Mucoromycetes</taxon>
        <taxon>Mucorales</taxon>
        <taxon>Lichtheimiaceae</taxon>
        <taxon>Circinella</taxon>
    </lineage>
</organism>
<evidence type="ECO:0000313" key="1">
    <source>
        <dbReference type="EMBL" id="KAG2222485.1"/>
    </source>
</evidence>
<gene>
    <name evidence="1" type="ORF">INT45_013398</name>
</gene>
<sequence>MKRGAYSLATFDAISDLMVLDGSRRASSAASMLHQMYLVESSVIRKQAHGIAIGGEDYVVAGRKCGPDTMYEADKINCPQLGNAPVAKRKEDYSIVK</sequence>